<dbReference type="PANTHER" id="PTHR42901:SF1">
    <property type="entry name" value="ALCOHOL DEHYDROGENASE"/>
    <property type="match status" value="1"/>
</dbReference>
<keyword evidence="4" id="KW-1185">Reference proteome</keyword>
<comment type="caution">
    <text evidence="3">The sequence shown here is derived from an EMBL/GenBank/DDBJ whole genome shotgun (WGS) entry which is preliminary data.</text>
</comment>
<comment type="similarity">
    <text evidence="1">Belongs to the short-chain dehydrogenases/reductases (SDR) family.</text>
</comment>
<gene>
    <name evidence="3" type="ORF">H0486_17080</name>
</gene>
<dbReference type="SUPFAM" id="SSF51735">
    <property type="entry name" value="NAD(P)-binding Rossmann-fold domains"/>
    <property type="match status" value="1"/>
</dbReference>
<evidence type="ECO:0000313" key="3">
    <source>
        <dbReference type="EMBL" id="MBB2184593.1"/>
    </source>
</evidence>
<dbReference type="Pfam" id="PF00106">
    <property type="entry name" value="adh_short"/>
    <property type="match status" value="1"/>
</dbReference>
<reference evidence="3 4" key="1">
    <citation type="submission" date="2020-07" db="EMBL/GenBank/DDBJ databases">
        <title>Characterization and genome sequencing of isolate MD1, a novel member within the family Lachnospiraceae.</title>
        <authorList>
            <person name="Rettenmaier R."/>
            <person name="Di Bello L."/>
            <person name="Zinser C."/>
            <person name="Scheitz K."/>
            <person name="Liebl W."/>
            <person name="Zverlov V."/>
        </authorList>
    </citation>
    <scope>NUCLEOTIDE SEQUENCE [LARGE SCALE GENOMIC DNA]</scope>
    <source>
        <strain evidence="3 4">MD1</strain>
    </source>
</reference>
<name>A0A839K3W3_9FIRM</name>
<accession>A0A839K3W3</accession>
<keyword evidence="2" id="KW-0560">Oxidoreductase</keyword>
<evidence type="ECO:0000256" key="2">
    <source>
        <dbReference type="ARBA" id="ARBA00023002"/>
    </source>
</evidence>
<dbReference type="RefSeq" id="WP_228354153.1">
    <property type="nucleotide sequence ID" value="NZ_JACEGA010000001.1"/>
</dbReference>
<dbReference type="EMBL" id="JACEGA010000001">
    <property type="protein sequence ID" value="MBB2184593.1"/>
    <property type="molecule type" value="Genomic_DNA"/>
</dbReference>
<sequence length="230" mass="25448">MNIIIIGGSRGIGKAAAKELIRDGHRVLLTGRDETTLINTQKELQAGTLILPLDVTQPDSAEKLLEFTKRENFLAEGLILNAAKFPDQKTARSVIQPEPEELLSILDANLVSHYRLARTFLPQLPQYGRIIIIGSTAGIRSDKGGIYGISKWALRSYAYNLREEAKQYNIGVSLINPGGTFTETRKKEHDEDTSLLETSDLGVLIATQFRLSKQAVIEELSIRPITGDSY</sequence>
<dbReference type="InterPro" id="IPR002347">
    <property type="entry name" value="SDR_fam"/>
</dbReference>
<dbReference type="PRINTS" id="PR00081">
    <property type="entry name" value="GDHRDH"/>
</dbReference>
<dbReference type="Proteomes" id="UP000574276">
    <property type="component" value="Unassembled WGS sequence"/>
</dbReference>
<evidence type="ECO:0000313" key="4">
    <source>
        <dbReference type="Proteomes" id="UP000574276"/>
    </source>
</evidence>
<proteinExistence type="inferred from homology"/>
<dbReference type="PANTHER" id="PTHR42901">
    <property type="entry name" value="ALCOHOL DEHYDROGENASE"/>
    <property type="match status" value="1"/>
</dbReference>
<organism evidence="3 4">
    <name type="scientific">Variimorphobacter saccharofermentans</name>
    <dbReference type="NCBI Taxonomy" id="2755051"/>
    <lineage>
        <taxon>Bacteria</taxon>
        <taxon>Bacillati</taxon>
        <taxon>Bacillota</taxon>
        <taxon>Clostridia</taxon>
        <taxon>Lachnospirales</taxon>
        <taxon>Lachnospiraceae</taxon>
        <taxon>Variimorphobacter</taxon>
    </lineage>
</organism>
<evidence type="ECO:0000256" key="1">
    <source>
        <dbReference type="ARBA" id="ARBA00006484"/>
    </source>
</evidence>
<protein>
    <submittedName>
        <fullName evidence="3">SDR family NAD(P)-dependent oxidoreductase</fullName>
    </submittedName>
</protein>
<dbReference type="AlphaFoldDB" id="A0A839K3W3"/>
<dbReference type="GO" id="GO:0016491">
    <property type="term" value="F:oxidoreductase activity"/>
    <property type="evidence" value="ECO:0007669"/>
    <property type="project" value="UniProtKB-KW"/>
</dbReference>
<dbReference type="InterPro" id="IPR036291">
    <property type="entry name" value="NAD(P)-bd_dom_sf"/>
</dbReference>
<dbReference type="Gene3D" id="3.40.50.720">
    <property type="entry name" value="NAD(P)-binding Rossmann-like Domain"/>
    <property type="match status" value="1"/>
</dbReference>